<name>A0AAU8HXV8_9CAUD</name>
<accession>A0AAU8HXV8</accession>
<reference evidence="1" key="1">
    <citation type="submission" date="2024-03" db="EMBL/GenBank/DDBJ databases">
        <authorList>
            <person name="Chantapakul B."/>
            <person name="Wang S."/>
        </authorList>
    </citation>
    <scope>NUCLEOTIDE SEQUENCE</scope>
</reference>
<evidence type="ECO:0008006" key="2">
    <source>
        <dbReference type="Google" id="ProtNLM"/>
    </source>
</evidence>
<proteinExistence type="predicted"/>
<protein>
    <recommendedName>
        <fullName evidence="2">Virion structural protein</fullName>
    </recommendedName>
</protein>
<dbReference type="EMBL" id="PP429226">
    <property type="protein sequence ID" value="XCI77479.1"/>
    <property type="molecule type" value="Genomic_DNA"/>
</dbReference>
<organism evidence="1">
    <name type="scientific">Rhizobium phage LG08</name>
    <dbReference type="NCBI Taxonomy" id="3129229"/>
    <lineage>
        <taxon>Viruses</taxon>
        <taxon>Duplodnaviria</taxon>
        <taxon>Heunggongvirae</taxon>
        <taxon>Uroviricota</taxon>
        <taxon>Caudoviricetes</taxon>
    </lineage>
</organism>
<sequence>MAKAQLIYINRSAGNGTANAPAAVYKTVPIDDTAASPAAEATFRSCLIVPVEEDILAVIGFNPDINDLTQQIFIPAGDHYEFIVAAGLKVAILGLGTNVNGGSGGGGSGGVTDTVKIDPAGNTVKVDSSSPIPISIQSVAGGELDVAITAPVDVIGPLTNTQLRASAVPVSGPLL</sequence>
<evidence type="ECO:0000313" key="1">
    <source>
        <dbReference type="EMBL" id="XCI77479.1"/>
    </source>
</evidence>
<gene>
    <name evidence="1" type="ORF">LDCGVIBL_CDS0121</name>
</gene>